<dbReference type="EMBL" id="CP090176">
    <property type="protein sequence ID" value="UJO25424.1"/>
    <property type="molecule type" value="Genomic_DNA"/>
</dbReference>
<name>A0A9Q8PMM5_PASFU</name>
<sequence>MSKGILTDFGPKVHGVQNKSVSIYDFTSLTSLSSSTALPDGLVASSALRDRLALSSRIIYFRRVISYGYNVCPECIVFFERIDLLERSTGYYTP</sequence>
<gene>
    <name evidence="1" type="ORF">CLAFUR5_14652</name>
</gene>
<dbReference type="RefSeq" id="XP_047769790.1">
    <property type="nucleotide sequence ID" value="XM_047913800.1"/>
</dbReference>
<dbReference type="GeneID" id="71994530"/>
<keyword evidence="2" id="KW-1185">Reference proteome</keyword>
<evidence type="ECO:0000313" key="1">
    <source>
        <dbReference type="EMBL" id="UJO25424.1"/>
    </source>
</evidence>
<accession>A0A9Q8PMM5</accession>
<reference evidence="1" key="2">
    <citation type="journal article" date="2022" name="Microb. Genom.">
        <title>A chromosome-scale genome assembly of the tomato pathogen Cladosporium fulvum reveals a compartmentalized genome architecture and the presence of a dispensable chromosome.</title>
        <authorList>
            <person name="Zaccaron A.Z."/>
            <person name="Chen L.H."/>
            <person name="Samaras A."/>
            <person name="Stergiopoulos I."/>
        </authorList>
    </citation>
    <scope>NUCLEOTIDE SEQUENCE</scope>
    <source>
        <strain evidence="1">Race5_Kim</strain>
    </source>
</reference>
<dbReference type="Proteomes" id="UP000756132">
    <property type="component" value="Chromosome 14"/>
</dbReference>
<protein>
    <submittedName>
        <fullName evidence="1">Uncharacterized protein</fullName>
    </submittedName>
</protein>
<dbReference type="AlphaFoldDB" id="A0A9Q8PMM5"/>
<proteinExistence type="predicted"/>
<dbReference type="KEGG" id="ffu:CLAFUR5_14652"/>
<evidence type="ECO:0000313" key="2">
    <source>
        <dbReference type="Proteomes" id="UP000756132"/>
    </source>
</evidence>
<reference evidence="1" key="1">
    <citation type="submission" date="2021-12" db="EMBL/GenBank/DDBJ databases">
        <authorList>
            <person name="Zaccaron A."/>
            <person name="Stergiopoulos I."/>
        </authorList>
    </citation>
    <scope>NUCLEOTIDE SEQUENCE</scope>
    <source>
        <strain evidence="1">Race5_Kim</strain>
    </source>
</reference>
<organism evidence="1 2">
    <name type="scientific">Passalora fulva</name>
    <name type="common">Tomato leaf mold</name>
    <name type="synonym">Cladosporium fulvum</name>
    <dbReference type="NCBI Taxonomy" id="5499"/>
    <lineage>
        <taxon>Eukaryota</taxon>
        <taxon>Fungi</taxon>
        <taxon>Dikarya</taxon>
        <taxon>Ascomycota</taxon>
        <taxon>Pezizomycotina</taxon>
        <taxon>Dothideomycetes</taxon>
        <taxon>Dothideomycetidae</taxon>
        <taxon>Mycosphaerellales</taxon>
        <taxon>Mycosphaerellaceae</taxon>
        <taxon>Fulvia</taxon>
    </lineage>
</organism>